<sequence length="77" mass="8376">MIRISSHLIGSTSYGIATRAKTSTDYSISLVIPKLCDDASNIDSTCNRSNNIGLHRIHITVGHIVNVTINLANRIQV</sequence>
<name>A0A815NSV5_ADIRI</name>
<accession>A0A815NSV5</accession>
<comment type="caution">
    <text evidence="1">The sequence shown here is derived from an EMBL/GenBank/DDBJ whole genome shotgun (WGS) entry which is preliminary data.</text>
</comment>
<reference evidence="1" key="1">
    <citation type="submission" date="2021-02" db="EMBL/GenBank/DDBJ databases">
        <authorList>
            <person name="Nowell W R."/>
        </authorList>
    </citation>
    <scope>NUCLEOTIDE SEQUENCE</scope>
</reference>
<dbReference type="Proteomes" id="UP000663828">
    <property type="component" value="Unassembled WGS sequence"/>
</dbReference>
<protein>
    <submittedName>
        <fullName evidence="1">Uncharacterized protein</fullName>
    </submittedName>
</protein>
<evidence type="ECO:0000313" key="1">
    <source>
        <dbReference type="EMBL" id="CAF1442392.1"/>
    </source>
</evidence>
<organism evidence="1 2">
    <name type="scientific">Adineta ricciae</name>
    <name type="common">Rotifer</name>
    <dbReference type="NCBI Taxonomy" id="249248"/>
    <lineage>
        <taxon>Eukaryota</taxon>
        <taxon>Metazoa</taxon>
        <taxon>Spiralia</taxon>
        <taxon>Gnathifera</taxon>
        <taxon>Rotifera</taxon>
        <taxon>Eurotatoria</taxon>
        <taxon>Bdelloidea</taxon>
        <taxon>Adinetida</taxon>
        <taxon>Adinetidae</taxon>
        <taxon>Adineta</taxon>
    </lineage>
</organism>
<proteinExistence type="predicted"/>
<keyword evidence="2" id="KW-1185">Reference proteome</keyword>
<gene>
    <name evidence="1" type="ORF">XAT740_LOCUS36399</name>
</gene>
<dbReference type="AlphaFoldDB" id="A0A815NSV5"/>
<evidence type="ECO:0000313" key="2">
    <source>
        <dbReference type="Proteomes" id="UP000663828"/>
    </source>
</evidence>
<dbReference type="EMBL" id="CAJNOR010003730">
    <property type="protein sequence ID" value="CAF1442392.1"/>
    <property type="molecule type" value="Genomic_DNA"/>
</dbReference>